<dbReference type="EMBL" id="MOOB01000067">
    <property type="protein sequence ID" value="OQE76333.1"/>
    <property type="molecule type" value="Genomic_DNA"/>
</dbReference>
<dbReference type="InterPro" id="IPR036188">
    <property type="entry name" value="FAD/NAD-bd_sf"/>
</dbReference>
<keyword evidence="2" id="KW-1185">Reference proteome</keyword>
<organism evidence="1 2">
    <name type="scientific">Penicillium nalgiovense</name>
    <dbReference type="NCBI Taxonomy" id="60175"/>
    <lineage>
        <taxon>Eukaryota</taxon>
        <taxon>Fungi</taxon>
        <taxon>Dikarya</taxon>
        <taxon>Ascomycota</taxon>
        <taxon>Pezizomycotina</taxon>
        <taxon>Eurotiomycetes</taxon>
        <taxon>Eurotiomycetidae</taxon>
        <taxon>Eurotiales</taxon>
        <taxon>Aspergillaceae</taxon>
        <taxon>Penicillium</taxon>
    </lineage>
</organism>
<dbReference type="InterPro" id="IPR003607">
    <property type="entry name" value="HD/PDEase_dom"/>
</dbReference>
<dbReference type="SUPFAM" id="SSF51905">
    <property type="entry name" value="FAD/NAD(P)-binding domain"/>
    <property type="match status" value="1"/>
</dbReference>
<dbReference type="CDD" id="cd00077">
    <property type="entry name" value="HDc"/>
    <property type="match status" value="1"/>
</dbReference>
<evidence type="ECO:0000313" key="2">
    <source>
        <dbReference type="Proteomes" id="UP000191691"/>
    </source>
</evidence>
<evidence type="ECO:0000313" key="1">
    <source>
        <dbReference type="EMBL" id="OQE76333.1"/>
    </source>
</evidence>
<dbReference type="STRING" id="60175.A0A1V6XME9"/>
<dbReference type="InterPro" id="IPR017771">
    <property type="entry name" value="Cyanamide_hydratase_HD"/>
</dbReference>
<dbReference type="OMA" id="ASWDIQT"/>
<dbReference type="InterPro" id="IPR029731">
    <property type="entry name" value="OSGIN1/2"/>
</dbReference>
<protein>
    <recommendedName>
        <fullName evidence="3">HD domain-containing protein</fullName>
    </recommendedName>
</protein>
<dbReference type="Gene3D" id="1.10.3210.10">
    <property type="entry name" value="Hypothetical protein af1432"/>
    <property type="match status" value="1"/>
</dbReference>
<gene>
    <name evidence="1" type="ORF">PENNAL_c0067G04220</name>
</gene>
<dbReference type="Gene3D" id="3.50.50.60">
    <property type="entry name" value="FAD/NAD(P)-binding domain"/>
    <property type="match status" value="1"/>
</dbReference>
<dbReference type="NCBIfam" id="TIGR03401">
    <property type="entry name" value="cyanamide_fam"/>
    <property type="match status" value="1"/>
</dbReference>
<accession>A0A1V6XME9</accession>
<proteinExistence type="predicted"/>
<dbReference type="Proteomes" id="UP000191691">
    <property type="component" value="Unassembled WGS sequence"/>
</dbReference>
<evidence type="ECO:0008006" key="3">
    <source>
        <dbReference type="Google" id="ProtNLM"/>
    </source>
</evidence>
<comment type="caution">
    <text evidence="1">The sequence shown here is derived from an EMBL/GenBank/DDBJ whole genome shotgun (WGS) entry which is preliminary data.</text>
</comment>
<dbReference type="PANTHER" id="PTHR15192">
    <property type="entry name" value="PROTEIN CBG05349"/>
    <property type="match status" value="1"/>
</dbReference>
<name>A0A1V6XME9_PENNA</name>
<dbReference type="SUPFAM" id="SSF109604">
    <property type="entry name" value="HD-domain/PDEase-like"/>
    <property type="match status" value="1"/>
</dbReference>
<dbReference type="AlphaFoldDB" id="A0A1V6XME9"/>
<reference evidence="2" key="1">
    <citation type="journal article" date="2017" name="Nat. Microbiol.">
        <title>Global analysis of biosynthetic gene clusters reveals vast potential of secondary metabolite production in Penicillium species.</title>
        <authorList>
            <person name="Nielsen J.C."/>
            <person name="Grijseels S."/>
            <person name="Prigent S."/>
            <person name="Ji B."/>
            <person name="Dainat J."/>
            <person name="Nielsen K.F."/>
            <person name="Frisvad J.C."/>
            <person name="Workman M."/>
            <person name="Nielsen J."/>
        </authorList>
    </citation>
    <scope>NUCLEOTIDE SEQUENCE [LARGE SCALE GENOMIC DNA]</scope>
    <source>
        <strain evidence="2">IBT 13039</strain>
    </source>
</reference>
<sequence length="660" mass="72553">MEIDTIIVGNGPSAMILSYIIHGHIPFYSSNPPHPDHLLDAKLKAAPEILNADVNALTAHFDASRLSYSTQALPVNVLLDTLVRPSVDVDEPGCISNIDWRSQPEKAVSHLVFGKSLKPGGQWTEDPWGASWDIQTLSYAAMLSLPGYSFADHHKRTTGKDLPSYTRPTRREIADYFAAYSEAVHIDDAFRCGEELEGISRTATGFYVRSHNLHCKRLVLASGIFSEILSPEPVLRPLLETKSSPNVPLLVVGSGFSAADSIISASPNQKILHVYKWSPNDRPSPLRACHQQAYPEYAGVYRLMKRAALVAKATDKDQRPKYRRATSTPFLESRNWEDLYEGLPNVEVTAVEVHGDLATVTFRRQDGTVFSQTVGGLVYAAGRRGTLDYLDPKLRCEVLGQGNQEDPAVTGQTLRAKAIEDLEVAPGVYIIGSLTGDSLVRFSYGGCVFTARHLIDGERDTHSDHSSYAPSAKLHGSSLSVMNGMDGHHVYPNGNASDLAREDALSKVSTVADQSAVRASALLADPPTPVPFIEVTEIPTPATTLAQRIDEYTKSHLPKSTYNHSLRVYHFGLVIKRYRFPEWAFTDETYFLVCLLHDIGTTQNNLEATRMSFEFFGGLKALEVLQNLQPFFVGGGVAVAPKDQAESVAEAVIRHQDKVV</sequence>
<dbReference type="PANTHER" id="PTHR15192:SF8">
    <property type="entry name" value="FAD_NAD(P)-BINDING DOMAIN-CONTAINING PROTEIN"/>
    <property type="match status" value="1"/>
</dbReference>